<name>A0A7I7PC77_9MYCO</name>
<dbReference type="InterPro" id="IPR011990">
    <property type="entry name" value="TPR-like_helical_dom_sf"/>
</dbReference>
<dbReference type="InterPro" id="IPR001054">
    <property type="entry name" value="A/G_cyclase"/>
</dbReference>
<dbReference type="PROSITE" id="PS00622">
    <property type="entry name" value="HTH_LUXR_1"/>
    <property type="match status" value="1"/>
</dbReference>
<dbReference type="PANTHER" id="PTHR47691">
    <property type="entry name" value="REGULATOR-RELATED"/>
    <property type="match status" value="1"/>
</dbReference>
<dbReference type="PROSITE" id="PS50125">
    <property type="entry name" value="GUANYLATE_CYCLASE_2"/>
    <property type="match status" value="1"/>
</dbReference>
<dbReference type="Pfam" id="PF25872">
    <property type="entry name" value="HTH_77"/>
    <property type="match status" value="1"/>
</dbReference>
<dbReference type="SMART" id="SM00421">
    <property type="entry name" value="HTH_LUXR"/>
    <property type="match status" value="1"/>
</dbReference>
<evidence type="ECO:0000256" key="3">
    <source>
        <dbReference type="ARBA" id="ARBA00023163"/>
    </source>
</evidence>
<dbReference type="InterPro" id="IPR027417">
    <property type="entry name" value="P-loop_NTPase"/>
</dbReference>
<dbReference type="Gene3D" id="3.40.50.300">
    <property type="entry name" value="P-loop containing nucleotide triphosphate hydrolases"/>
    <property type="match status" value="1"/>
</dbReference>
<dbReference type="GO" id="GO:0035556">
    <property type="term" value="P:intracellular signal transduction"/>
    <property type="evidence" value="ECO:0007669"/>
    <property type="project" value="InterPro"/>
</dbReference>
<gene>
    <name evidence="7" type="ORF">BST37_16930</name>
    <name evidence="6" type="ORF">MNVI_14470</name>
</gene>
<dbReference type="PANTHER" id="PTHR47691:SF3">
    <property type="entry name" value="HTH-TYPE TRANSCRIPTIONAL REGULATOR RV0890C-RELATED"/>
    <property type="match status" value="1"/>
</dbReference>
<evidence type="ECO:0000313" key="6">
    <source>
        <dbReference type="EMBL" id="BBY06129.1"/>
    </source>
</evidence>
<dbReference type="OrthoDB" id="4624147at2"/>
<dbReference type="SUPFAM" id="SSF48452">
    <property type="entry name" value="TPR-like"/>
    <property type="match status" value="1"/>
</dbReference>
<reference evidence="6" key="3">
    <citation type="submission" date="2020-02" db="EMBL/GenBank/DDBJ databases">
        <authorList>
            <person name="Matsumoto Y."/>
            <person name="Motooka D."/>
            <person name="Nakamura S."/>
        </authorList>
    </citation>
    <scope>NUCLEOTIDE SEQUENCE</scope>
    <source>
        <strain evidence="6">JCM 16367</strain>
    </source>
</reference>
<dbReference type="InterPro" id="IPR000792">
    <property type="entry name" value="Tscrpt_reg_LuxR_C"/>
</dbReference>
<accession>A0A7I7PC77</accession>
<dbReference type="EMBL" id="AP022583">
    <property type="protein sequence ID" value="BBY06129.1"/>
    <property type="molecule type" value="Genomic_DNA"/>
</dbReference>
<evidence type="ECO:0000313" key="7">
    <source>
        <dbReference type="EMBL" id="ORB12176.1"/>
    </source>
</evidence>
<dbReference type="Gene3D" id="1.25.40.10">
    <property type="entry name" value="Tetratricopeptide repeat domain"/>
    <property type="match status" value="1"/>
</dbReference>
<evidence type="ECO:0000259" key="4">
    <source>
        <dbReference type="PROSITE" id="PS50043"/>
    </source>
</evidence>
<dbReference type="PRINTS" id="PR00364">
    <property type="entry name" value="DISEASERSIST"/>
</dbReference>
<dbReference type="Proteomes" id="UP000466894">
    <property type="component" value="Chromosome"/>
</dbReference>
<evidence type="ECO:0000259" key="5">
    <source>
        <dbReference type="PROSITE" id="PS50125"/>
    </source>
</evidence>
<dbReference type="GO" id="GO:0003677">
    <property type="term" value="F:DNA binding"/>
    <property type="evidence" value="ECO:0007669"/>
    <property type="project" value="UniProtKB-KW"/>
</dbReference>
<protein>
    <submittedName>
        <fullName evidence="6 7">Transcriptional regulator</fullName>
    </submittedName>
</protein>
<dbReference type="AlphaFoldDB" id="A0A7I7PC77"/>
<proteinExistence type="predicted"/>
<dbReference type="PROSITE" id="PS50043">
    <property type="entry name" value="HTH_LUXR_2"/>
    <property type="match status" value="1"/>
</dbReference>
<dbReference type="CDD" id="cd07302">
    <property type="entry name" value="CHD"/>
    <property type="match status" value="1"/>
</dbReference>
<dbReference type="SUPFAM" id="SSF46894">
    <property type="entry name" value="C-terminal effector domain of the bipartite response regulators"/>
    <property type="match status" value="1"/>
</dbReference>
<organism evidence="6 9">
    <name type="scientific">Mycobacterium noviomagense</name>
    <dbReference type="NCBI Taxonomy" id="459858"/>
    <lineage>
        <taxon>Bacteria</taxon>
        <taxon>Bacillati</taxon>
        <taxon>Actinomycetota</taxon>
        <taxon>Actinomycetes</taxon>
        <taxon>Mycobacteriales</taxon>
        <taxon>Mycobacteriaceae</taxon>
        <taxon>Mycobacterium</taxon>
    </lineage>
</organism>
<dbReference type="InterPro" id="IPR029787">
    <property type="entry name" value="Nucleotide_cyclase"/>
</dbReference>
<dbReference type="Gene3D" id="3.30.70.1230">
    <property type="entry name" value="Nucleotide cyclase"/>
    <property type="match status" value="2"/>
</dbReference>
<dbReference type="Gene3D" id="1.10.10.10">
    <property type="entry name" value="Winged helix-like DNA-binding domain superfamily/Winged helix DNA-binding domain"/>
    <property type="match status" value="1"/>
</dbReference>
<keyword evidence="8" id="KW-1185">Reference proteome</keyword>
<dbReference type="Pfam" id="PF00196">
    <property type="entry name" value="GerE"/>
    <property type="match status" value="1"/>
</dbReference>
<dbReference type="GO" id="GO:0006355">
    <property type="term" value="P:regulation of DNA-templated transcription"/>
    <property type="evidence" value="ECO:0007669"/>
    <property type="project" value="InterPro"/>
</dbReference>
<dbReference type="Pfam" id="PF00211">
    <property type="entry name" value="Guanylate_cyc"/>
    <property type="match status" value="1"/>
</dbReference>
<dbReference type="GO" id="GO:0043531">
    <property type="term" value="F:ADP binding"/>
    <property type="evidence" value="ECO:0007669"/>
    <property type="project" value="InterPro"/>
</dbReference>
<evidence type="ECO:0000256" key="1">
    <source>
        <dbReference type="ARBA" id="ARBA00023015"/>
    </source>
</evidence>
<dbReference type="CDD" id="cd06170">
    <property type="entry name" value="LuxR_C_like"/>
    <property type="match status" value="1"/>
</dbReference>
<evidence type="ECO:0000256" key="2">
    <source>
        <dbReference type="ARBA" id="ARBA00023125"/>
    </source>
</evidence>
<dbReference type="FunFam" id="3.40.50.300:FF:001702">
    <property type="entry name" value="Transcriptional regulator, LuxR family"/>
    <property type="match status" value="1"/>
</dbReference>
<reference evidence="7 8" key="1">
    <citation type="submission" date="2017-02" db="EMBL/GenBank/DDBJ databases">
        <title>The new phylogeny of genus Mycobacterium.</title>
        <authorList>
            <person name="Tortoli E."/>
            <person name="Trovato A."/>
            <person name="Cirillo D.M."/>
        </authorList>
    </citation>
    <scope>NUCLEOTIDE SEQUENCE [LARGE SCALE GENOMIC DNA]</scope>
    <source>
        <strain evidence="7 8">DSM 45145</strain>
    </source>
</reference>
<dbReference type="SUPFAM" id="SSF52540">
    <property type="entry name" value="P-loop containing nucleoside triphosphate hydrolases"/>
    <property type="match status" value="1"/>
</dbReference>
<dbReference type="KEGG" id="mnv:MNVI_14470"/>
<feature type="domain" description="HTH luxR-type" evidence="4">
    <location>
        <begin position="1042"/>
        <end position="1107"/>
    </location>
</feature>
<dbReference type="GO" id="GO:0009190">
    <property type="term" value="P:cyclic nucleotide biosynthetic process"/>
    <property type="evidence" value="ECO:0007669"/>
    <property type="project" value="InterPro"/>
</dbReference>
<dbReference type="GO" id="GO:0004016">
    <property type="term" value="F:adenylate cyclase activity"/>
    <property type="evidence" value="ECO:0007669"/>
    <property type="project" value="UniProtKB-ARBA"/>
</dbReference>
<evidence type="ECO:0000313" key="8">
    <source>
        <dbReference type="Proteomes" id="UP000192374"/>
    </source>
</evidence>
<dbReference type="Proteomes" id="UP000192374">
    <property type="component" value="Unassembled WGS sequence"/>
</dbReference>
<dbReference type="InterPro" id="IPR036388">
    <property type="entry name" value="WH-like_DNA-bd_sf"/>
</dbReference>
<dbReference type="FunFam" id="1.10.10.10:FF:000553">
    <property type="entry name" value="Transcriptional regulator, LuxR family"/>
    <property type="match status" value="1"/>
</dbReference>
<sequence length="1107" mass="118530">MLASMSDIDPRAETPLVDWSELGVSGLLPTGTVTLLLADVEGSTRLWETQPEEMTAAFARLDRKLTDLLDAHSGVRPVEQGEGDSFVIAFARASDAVACALDLQRAPLAPISLRIGVHTGEVQLRDEGNYIGPTINRTARLRDLAHGGQTVLSGVTEALVVDALPPDAWLTDLGTHELRGVPRPERVVQLCHPDLRNEFPPLRTPKSIAAHNIPSQFTSFVGRSEQLTDVRKLLAQSRLVTLTGAGGVGKTRLAIEVANQLAAEYADGVWYVDLAPITDHAVVSVTVARALGLTDQPGRSTMDILLRFIRDRHMLVVLDNCEHLLDACADLVASLLGAAPGLTLLATSREPIGVTGEVTWRVPSLSTADEAIELFADRARLAQTGFAITDDNAATVAEICQRLDGMPLAIELAAARVRALSVAEILHSLHDRFRLLTGGARTAVRRQQTLRASVDWSHALLTETERILLRRVAVFLGGCDIDAVQAVAGADGLQRYQVLDQLTLLVDKSLVVAENTRGRTRYRLLETVRQYALEKLGESGEADTVRTRHRDHYTALAALLDQPSDTDYEQRLDLAQTEIDNLRAAFGWSLERSDLELALALASSLQPLWQARGRLREGLVWFDTALADLDARHDDVAASVRARALADRAMLAIWMGAADSLDQAQQALAIARKVGDPALLARALAACGYIVSVVSADSARPYFAEALGLAPALQDRWLLSQILTAQAGAELNGGDPAAACAPAEQGRDLAVAIGDRYGSHRCRYILGWAQMYLGELAGAAAQFAELATEAKAAHDELSEAQSLALHAVVLAFQGDPAAMRAAADAATEAAADAGGLFSAMGYAAVVVGALAAGDAATALGAIEAWPHLRARQQTTGVQLLYSAEAALAGGNLLTARSRANEAVTAATGFVLSRALTTRARIAIAQGDPEQAERDARDALTRAAELELHLFIPDILECLAVLAGEADRHHEAARLLGAAYAIRQRMGSVRFKVWDAGYEASAVSLRDALGDSEFDSAWAEGTALSTKDAITYAQRGRGQRKRPSSGWASLTATEHQVVQLVSEGLANNDIATRLFVSPRTVQSHLTHVYTKLGLTSRVQLVQEAARHA</sequence>
<dbReference type="PRINTS" id="PR00038">
    <property type="entry name" value="HTHLUXR"/>
</dbReference>
<dbReference type="SUPFAM" id="SSF55073">
    <property type="entry name" value="Nucleotide cyclase"/>
    <property type="match status" value="1"/>
</dbReference>
<dbReference type="EMBL" id="MVIC01000037">
    <property type="protein sequence ID" value="ORB12176.1"/>
    <property type="molecule type" value="Genomic_DNA"/>
</dbReference>
<feature type="domain" description="Guanylate cyclase" evidence="5">
    <location>
        <begin position="34"/>
        <end position="142"/>
    </location>
</feature>
<keyword evidence="1" id="KW-0805">Transcription regulation</keyword>
<dbReference type="InterPro" id="IPR016032">
    <property type="entry name" value="Sig_transdc_resp-reg_C-effctor"/>
</dbReference>
<keyword evidence="3" id="KW-0804">Transcription</keyword>
<dbReference type="InterPro" id="IPR058852">
    <property type="entry name" value="HTH_77"/>
</dbReference>
<reference evidence="6 9" key="2">
    <citation type="journal article" date="2019" name="Emerg. Microbes Infect.">
        <title>Comprehensive subspecies identification of 175 nontuberculous mycobacteria species based on 7547 genomic profiles.</title>
        <authorList>
            <person name="Matsumoto Y."/>
            <person name="Kinjo T."/>
            <person name="Motooka D."/>
            <person name="Nabeya D."/>
            <person name="Jung N."/>
            <person name="Uechi K."/>
            <person name="Horii T."/>
            <person name="Iida T."/>
            <person name="Fujita J."/>
            <person name="Nakamura S."/>
        </authorList>
    </citation>
    <scope>NUCLEOTIDE SEQUENCE [LARGE SCALE GENOMIC DNA]</scope>
    <source>
        <strain evidence="6 9">JCM 16367</strain>
    </source>
</reference>
<evidence type="ECO:0000313" key="9">
    <source>
        <dbReference type="Proteomes" id="UP000466894"/>
    </source>
</evidence>
<keyword evidence="2" id="KW-0238">DNA-binding</keyword>